<dbReference type="InterPro" id="IPR000306">
    <property type="entry name" value="Znf_FYVE"/>
</dbReference>
<protein>
    <recommendedName>
        <fullName evidence="5">FYVE-type domain-containing protein</fullName>
    </recommendedName>
</protein>
<dbReference type="PROSITE" id="PS50178">
    <property type="entry name" value="ZF_FYVE"/>
    <property type="match status" value="1"/>
</dbReference>
<keyword evidence="3" id="KW-0862">Zinc</keyword>
<dbReference type="Proteomes" id="UP000009022">
    <property type="component" value="Unassembled WGS sequence"/>
</dbReference>
<dbReference type="KEGG" id="tad:TRIADDRAFT_62050"/>
<evidence type="ECO:0000256" key="3">
    <source>
        <dbReference type="ARBA" id="ARBA00022833"/>
    </source>
</evidence>
<gene>
    <name evidence="6" type="ORF">TRIADDRAFT_62050</name>
</gene>
<dbReference type="RefSeq" id="XP_002118005.1">
    <property type="nucleotide sequence ID" value="XM_002117969.1"/>
</dbReference>
<dbReference type="InParanoid" id="B3SCP5"/>
<reference evidence="6 7" key="1">
    <citation type="journal article" date="2008" name="Nature">
        <title>The Trichoplax genome and the nature of placozoans.</title>
        <authorList>
            <person name="Srivastava M."/>
            <person name="Begovic E."/>
            <person name="Chapman J."/>
            <person name="Putnam N.H."/>
            <person name="Hellsten U."/>
            <person name="Kawashima T."/>
            <person name="Kuo A."/>
            <person name="Mitros T."/>
            <person name="Salamov A."/>
            <person name="Carpenter M.L."/>
            <person name="Signorovitch A.Y."/>
            <person name="Moreno M.A."/>
            <person name="Kamm K."/>
            <person name="Grimwood J."/>
            <person name="Schmutz J."/>
            <person name="Shapiro H."/>
            <person name="Grigoriev I.V."/>
            <person name="Buss L.W."/>
            <person name="Schierwater B."/>
            <person name="Dellaporta S.L."/>
            <person name="Rokhsar D.S."/>
        </authorList>
    </citation>
    <scope>NUCLEOTIDE SEQUENCE [LARGE SCALE GENOMIC DNA]</scope>
    <source>
        <strain evidence="6 7">Grell-BS-1999</strain>
    </source>
</reference>
<dbReference type="InterPro" id="IPR038632">
    <property type="entry name" value="ZFYVE21_C_sf"/>
</dbReference>
<accession>B3SCP5</accession>
<dbReference type="PANTHER" id="PTHR39490:SF8">
    <property type="entry name" value="ZINC FINGER FYVE DOMAIN-CONTAINING PROTEIN 21"/>
    <property type="match status" value="1"/>
</dbReference>
<evidence type="ECO:0000256" key="2">
    <source>
        <dbReference type="ARBA" id="ARBA00022771"/>
    </source>
</evidence>
<dbReference type="InterPro" id="IPR011011">
    <property type="entry name" value="Znf_FYVE_PHD"/>
</dbReference>
<dbReference type="OMA" id="HCEIEIA"/>
<dbReference type="Gene3D" id="3.30.40.10">
    <property type="entry name" value="Zinc/RING finger domain, C3HC4 (zinc finger)"/>
    <property type="match status" value="1"/>
</dbReference>
<sequence length="175" mass="19468">MNNESVHQHHCRRCGQVFCNSCCDNRLPLPRFAFVDPVRQCGPCSIITKKENEFFNKHLKAFLNGGTFTVSVNDNEPELGAMYICKLTPDHKTITFEGGNATPVDSFTISSIKDLEILLENSNDKAGVPIGIVVTYYGTENQVEKVKLLVAATPNKKQSIAWIIALQKSYITGYP</sequence>
<evidence type="ECO:0000259" key="5">
    <source>
        <dbReference type="PROSITE" id="PS50178"/>
    </source>
</evidence>
<dbReference type="InterPro" id="IPR017455">
    <property type="entry name" value="Znf_FYVE-rel"/>
</dbReference>
<evidence type="ECO:0000256" key="1">
    <source>
        <dbReference type="ARBA" id="ARBA00022723"/>
    </source>
</evidence>
<proteinExistence type="predicted"/>
<keyword evidence="7" id="KW-1185">Reference proteome</keyword>
<dbReference type="PANTHER" id="PTHR39490">
    <property type="entry name" value="ARRESTIN DOMAIN-CONTAINING PROTEIN D"/>
    <property type="match status" value="1"/>
</dbReference>
<dbReference type="STRING" id="10228.B3SCP5"/>
<dbReference type="InterPro" id="IPR013083">
    <property type="entry name" value="Znf_RING/FYVE/PHD"/>
</dbReference>
<name>B3SCP5_TRIAD</name>
<evidence type="ECO:0000313" key="6">
    <source>
        <dbReference type="EMBL" id="EDV19488.1"/>
    </source>
</evidence>
<evidence type="ECO:0000256" key="4">
    <source>
        <dbReference type="PROSITE-ProRule" id="PRU00091"/>
    </source>
</evidence>
<evidence type="ECO:0000313" key="7">
    <source>
        <dbReference type="Proteomes" id="UP000009022"/>
    </source>
</evidence>
<dbReference type="HOGENOM" id="CLU_103398_0_0_1"/>
<keyword evidence="2 4" id="KW-0863">Zinc-finger</keyword>
<dbReference type="OrthoDB" id="660555at2759"/>
<dbReference type="PhylomeDB" id="B3SCP5"/>
<organism evidence="6 7">
    <name type="scientific">Trichoplax adhaerens</name>
    <name type="common">Trichoplax reptans</name>
    <dbReference type="NCBI Taxonomy" id="10228"/>
    <lineage>
        <taxon>Eukaryota</taxon>
        <taxon>Metazoa</taxon>
        <taxon>Placozoa</taxon>
        <taxon>Uniplacotomia</taxon>
        <taxon>Trichoplacea</taxon>
        <taxon>Trichoplacidae</taxon>
        <taxon>Trichoplax</taxon>
    </lineage>
</organism>
<dbReference type="GO" id="GO:0008270">
    <property type="term" value="F:zinc ion binding"/>
    <property type="evidence" value="ECO:0007669"/>
    <property type="project" value="UniProtKB-KW"/>
</dbReference>
<dbReference type="SUPFAM" id="SSF57903">
    <property type="entry name" value="FYVE/PHD zinc finger"/>
    <property type="match status" value="1"/>
</dbReference>
<dbReference type="Gene3D" id="2.30.29.160">
    <property type="entry name" value="Zinc finger FYVE domain-containing protein 21, C-terminal"/>
    <property type="match status" value="1"/>
</dbReference>
<dbReference type="Pfam" id="PF01363">
    <property type="entry name" value="FYVE"/>
    <property type="match status" value="1"/>
</dbReference>
<dbReference type="GeneID" id="6759240"/>
<feature type="domain" description="FYVE-type" evidence="5">
    <location>
        <begin position="1"/>
        <end position="44"/>
    </location>
</feature>
<keyword evidence="1" id="KW-0479">Metal-binding</keyword>
<dbReference type="EMBL" id="DS985272">
    <property type="protein sequence ID" value="EDV19488.1"/>
    <property type="molecule type" value="Genomic_DNA"/>
</dbReference>
<dbReference type="InterPro" id="IPR052113">
    <property type="entry name" value="FYVE-type_Zinc_Finger"/>
</dbReference>
<dbReference type="FunCoup" id="B3SCP5">
    <property type="interactions" value="218"/>
</dbReference>
<dbReference type="AlphaFoldDB" id="B3SCP5"/>
<dbReference type="CTD" id="6759240"/>
<dbReference type="Pfam" id="PF16696">
    <property type="entry name" value="ZFYVE21_C"/>
    <property type="match status" value="1"/>
</dbReference>
<dbReference type="InterPro" id="IPR032031">
    <property type="entry name" value="ZFYVE21_C"/>
</dbReference>
<dbReference type="eggNOG" id="ENOG502QRR6">
    <property type="taxonomic scope" value="Eukaryota"/>
</dbReference>